<dbReference type="EMBL" id="CM003380">
    <property type="protein sequence ID" value="KOM54944.1"/>
    <property type="molecule type" value="Genomic_DNA"/>
</dbReference>
<name>A0A0L9VJS3_PHAAN</name>
<protein>
    <submittedName>
        <fullName evidence="2">Uncharacterized protein</fullName>
    </submittedName>
</protein>
<reference evidence="3" key="1">
    <citation type="journal article" date="2015" name="Proc. Natl. Acad. Sci. U.S.A.">
        <title>Genome sequencing of adzuki bean (Vigna angularis) provides insight into high starch and low fat accumulation and domestication.</title>
        <authorList>
            <person name="Yang K."/>
            <person name="Tian Z."/>
            <person name="Chen C."/>
            <person name="Luo L."/>
            <person name="Zhao B."/>
            <person name="Wang Z."/>
            <person name="Yu L."/>
            <person name="Li Y."/>
            <person name="Sun Y."/>
            <person name="Li W."/>
            <person name="Chen Y."/>
            <person name="Li Y."/>
            <person name="Zhang Y."/>
            <person name="Ai D."/>
            <person name="Zhao J."/>
            <person name="Shang C."/>
            <person name="Ma Y."/>
            <person name="Wu B."/>
            <person name="Wang M."/>
            <person name="Gao L."/>
            <person name="Sun D."/>
            <person name="Zhang P."/>
            <person name="Guo F."/>
            <person name="Wang W."/>
            <person name="Li Y."/>
            <person name="Wang J."/>
            <person name="Varshney R.K."/>
            <person name="Wang J."/>
            <person name="Ling H.Q."/>
            <person name="Wan P."/>
        </authorList>
    </citation>
    <scope>NUCLEOTIDE SEQUENCE</scope>
    <source>
        <strain evidence="3">cv. Jingnong 6</strain>
    </source>
</reference>
<organism evidence="2 3">
    <name type="scientific">Phaseolus angularis</name>
    <name type="common">Azuki bean</name>
    <name type="synonym">Vigna angularis</name>
    <dbReference type="NCBI Taxonomy" id="3914"/>
    <lineage>
        <taxon>Eukaryota</taxon>
        <taxon>Viridiplantae</taxon>
        <taxon>Streptophyta</taxon>
        <taxon>Embryophyta</taxon>
        <taxon>Tracheophyta</taxon>
        <taxon>Spermatophyta</taxon>
        <taxon>Magnoliopsida</taxon>
        <taxon>eudicotyledons</taxon>
        <taxon>Gunneridae</taxon>
        <taxon>Pentapetalae</taxon>
        <taxon>rosids</taxon>
        <taxon>fabids</taxon>
        <taxon>Fabales</taxon>
        <taxon>Fabaceae</taxon>
        <taxon>Papilionoideae</taxon>
        <taxon>50 kb inversion clade</taxon>
        <taxon>NPAAA clade</taxon>
        <taxon>indigoferoid/millettioid clade</taxon>
        <taxon>Phaseoleae</taxon>
        <taxon>Vigna</taxon>
    </lineage>
</organism>
<evidence type="ECO:0000313" key="3">
    <source>
        <dbReference type="Proteomes" id="UP000053144"/>
    </source>
</evidence>
<accession>A0A0L9VJS3</accession>
<evidence type="ECO:0000313" key="2">
    <source>
        <dbReference type="EMBL" id="KOM54944.1"/>
    </source>
</evidence>
<dbReference type="Gramene" id="KOM54944">
    <property type="protein sequence ID" value="KOM54944"/>
    <property type="gene ID" value="LR48_Vigan10g083600"/>
</dbReference>
<evidence type="ECO:0000256" key="1">
    <source>
        <dbReference type="SAM" id="MobiDB-lite"/>
    </source>
</evidence>
<dbReference type="AlphaFoldDB" id="A0A0L9VJS3"/>
<dbReference type="Proteomes" id="UP000053144">
    <property type="component" value="Chromosome 10"/>
</dbReference>
<sequence length="124" mass="14555">MKIKNNLDHTPACNQNLVLHVTKDERPRTDTLTRSNLKLVRFKRKLGTLGMLLRCLNGDRSREKMSYSREKEEFSREKKEKMKDQIFGKRVHAEESGTEVSETIIFFPRPNDRPLSCRHLPSTI</sequence>
<gene>
    <name evidence="2" type="ORF">LR48_Vigan10g083600</name>
</gene>
<proteinExistence type="predicted"/>
<feature type="region of interest" description="Disordered" evidence="1">
    <location>
        <begin position="64"/>
        <end position="83"/>
    </location>
</feature>